<evidence type="ECO:0000256" key="1">
    <source>
        <dbReference type="SAM" id="MobiDB-lite"/>
    </source>
</evidence>
<dbReference type="Proteomes" id="UP000250235">
    <property type="component" value="Unassembled WGS sequence"/>
</dbReference>
<gene>
    <name evidence="2" type="ORF">F511_22110</name>
</gene>
<proteinExistence type="predicted"/>
<sequence length="321" mass="36461">MSSPRDSIVRSAAESVDSVPLSPETREPMLPDQAELGSSGLPWFEEQSYNLRLADIPLIKEKGGMLDKFEIVLPCPDERAHRPPPGFHSLNQLEMGIRFSIPRFITTLLQYLQVSPSQLAPNSYIFLMSLAVLISYFDIPLTPYILIQLIQVKRLGPRKFYLSHKGDLGFIGENPSSHKGWMSRFFYVRRIGRKRNPWRCDMTWRDNVYTLSPSTSDRAPDLTTFLTTMSDMCYNSPELVKEDLLCHFGFNRKGVPLVGDLGIAASSLRRVILTESDNYLTYLFFAADRMVKVLGIDLTLYLCAMTSIRSITSTRGCNQIE</sequence>
<accession>A0A2Z7BC82</accession>
<reference evidence="2 3" key="1">
    <citation type="journal article" date="2015" name="Proc. Natl. Acad. Sci. U.S.A.">
        <title>The resurrection genome of Boea hygrometrica: A blueprint for survival of dehydration.</title>
        <authorList>
            <person name="Xiao L."/>
            <person name="Yang G."/>
            <person name="Zhang L."/>
            <person name="Yang X."/>
            <person name="Zhao S."/>
            <person name="Ji Z."/>
            <person name="Zhou Q."/>
            <person name="Hu M."/>
            <person name="Wang Y."/>
            <person name="Chen M."/>
            <person name="Xu Y."/>
            <person name="Jin H."/>
            <person name="Xiao X."/>
            <person name="Hu G."/>
            <person name="Bao F."/>
            <person name="Hu Y."/>
            <person name="Wan P."/>
            <person name="Li L."/>
            <person name="Deng X."/>
            <person name="Kuang T."/>
            <person name="Xiang C."/>
            <person name="Zhu J.K."/>
            <person name="Oliver M.J."/>
            <person name="He Y."/>
        </authorList>
    </citation>
    <scope>NUCLEOTIDE SEQUENCE [LARGE SCALE GENOMIC DNA]</scope>
    <source>
        <strain evidence="3">cv. XS01</strain>
    </source>
</reference>
<evidence type="ECO:0000313" key="2">
    <source>
        <dbReference type="EMBL" id="KZV29419.1"/>
    </source>
</evidence>
<keyword evidence="3" id="KW-1185">Reference proteome</keyword>
<name>A0A2Z7BC82_9LAMI</name>
<protein>
    <submittedName>
        <fullName evidence="2">Uncharacterized protein</fullName>
    </submittedName>
</protein>
<dbReference type="AlphaFoldDB" id="A0A2Z7BC82"/>
<dbReference type="EMBL" id="KV009376">
    <property type="protein sequence ID" value="KZV29419.1"/>
    <property type="molecule type" value="Genomic_DNA"/>
</dbReference>
<organism evidence="2 3">
    <name type="scientific">Dorcoceras hygrometricum</name>
    <dbReference type="NCBI Taxonomy" id="472368"/>
    <lineage>
        <taxon>Eukaryota</taxon>
        <taxon>Viridiplantae</taxon>
        <taxon>Streptophyta</taxon>
        <taxon>Embryophyta</taxon>
        <taxon>Tracheophyta</taxon>
        <taxon>Spermatophyta</taxon>
        <taxon>Magnoliopsida</taxon>
        <taxon>eudicotyledons</taxon>
        <taxon>Gunneridae</taxon>
        <taxon>Pentapetalae</taxon>
        <taxon>asterids</taxon>
        <taxon>lamiids</taxon>
        <taxon>Lamiales</taxon>
        <taxon>Gesneriaceae</taxon>
        <taxon>Didymocarpoideae</taxon>
        <taxon>Trichosporeae</taxon>
        <taxon>Loxocarpinae</taxon>
        <taxon>Dorcoceras</taxon>
    </lineage>
</organism>
<feature type="region of interest" description="Disordered" evidence="1">
    <location>
        <begin position="1"/>
        <end position="32"/>
    </location>
</feature>
<evidence type="ECO:0000313" key="3">
    <source>
        <dbReference type="Proteomes" id="UP000250235"/>
    </source>
</evidence>
<dbReference type="OrthoDB" id="1752359at2759"/>